<keyword evidence="7" id="KW-1185">Reference proteome</keyword>
<dbReference type="GeneID" id="95801672"/>
<name>A0A1C5G6Q0_MICEH</name>
<dbReference type="InterPro" id="IPR052626">
    <property type="entry name" value="SWT1_Regulator"/>
</dbReference>
<proteinExistence type="predicted"/>
<dbReference type="Gene3D" id="3.40.50.1010">
    <property type="entry name" value="5'-nuclease"/>
    <property type="match status" value="1"/>
</dbReference>
<sequence>MDTARLMRNRISSRDIDRLVFTPRFWRLQDLADHANQFARDLLSMEITDRSETLDQAHAALTSEVHRWSQDHAEIAVVDTTVFIRHSAKIREIEYAHELGLGFEPVRLVVPRVVVDELDRLKESSNQHVRWRAGHTLGVLDELLRAPQSRVTIREADKSFSAVSEAGGMPRDKVTIEVLFDDPHHVRLEDNDDEIIDRAFALQAYAGRGVRLLTMDTSMALRARMIDLQVIKIEKDIGPEPAATEPKPRRSQP</sequence>
<dbReference type="PANTHER" id="PTHR16161:SF0">
    <property type="entry name" value="TRANSCRIPTIONAL PROTEIN SWT1"/>
    <property type="match status" value="1"/>
</dbReference>
<evidence type="ECO:0000313" key="7">
    <source>
        <dbReference type="Proteomes" id="UP000198251"/>
    </source>
</evidence>
<protein>
    <submittedName>
        <fullName evidence="6">PIN domain-containing protein</fullName>
    </submittedName>
</protein>
<accession>A0A1C5G6Q0</accession>
<evidence type="ECO:0000313" key="6">
    <source>
        <dbReference type="EMBL" id="SCG15603.1"/>
    </source>
</evidence>
<dbReference type="SUPFAM" id="SSF88723">
    <property type="entry name" value="PIN domain-like"/>
    <property type="match status" value="1"/>
</dbReference>
<gene>
    <name evidence="6" type="ORF">GA0070610_1838</name>
</gene>
<reference evidence="6 7" key="1">
    <citation type="submission" date="2016-06" db="EMBL/GenBank/DDBJ databases">
        <authorList>
            <person name="Kjaerup R.B."/>
            <person name="Dalgaard T.S."/>
            <person name="Juul-Madsen H.R."/>
        </authorList>
    </citation>
    <scope>NUCLEOTIDE SEQUENCE [LARGE SCALE GENOMIC DNA]</scope>
    <source>
        <strain evidence="6 7">DSM 43913</strain>
    </source>
</reference>
<evidence type="ECO:0000256" key="2">
    <source>
        <dbReference type="ARBA" id="ARBA00022723"/>
    </source>
</evidence>
<keyword evidence="4" id="KW-0460">Magnesium</keyword>
<evidence type="ECO:0000259" key="5">
    <source>
        <dbReference type="Pfam" id="PF13638"/>
    </source>
</evidence>
<keyword evidence="1" id="KW-0540">Nuclease</keyword>
<keyword evidence="2" id="KW-0479">Metal-binding</keyword>
<dbReference type="GO" id="GO:0016787">
    <property type="term" value="F:hydrolase activity"/>
    <property type="evidence" value="ECO:0007669"/>
    <property type="project" value="UniProtKB-KW"/>
</dbReference>
<dbReference type="RefSeq" id="WP_088999611.1">
    <property type="nucleotide sequence ID" value="NZ_LT607733.1"/>
</dbReference>
<feature type="domain" description="PIN" evidence="5">
    <location>
        <begin position="77"/>
        <end position="232"/>
    </location>
</feature>
<dbReference type="InterPro" id="IPR002716">
    <property type="entry name" value="PIN_dom"/>
</dbReference>
<dbReference type="PANTHER" id="PTHR16161">
    <property type="entry name" value="TRANSCRIPTIONAL PROTEIN SWT1"/>
    <property type="match status" value="1"/>
</dbReference>
<evidence type="ECO:0000256" key="3">
    <source>
        <dbReference type="ARBA" id="ARBA00022801"/>
    </source>
</evidence>
<dbReference type="GO" id="GO:0004518">
    <property type="term" value="F:nuclease activity"/>
    <property type="evidence" value="ECO:0007669"/>
    <property type="project" value="UniProtKB-KW"/>
</dbReference>
<dbReference type="AlphaFoldDB" id="A0A1C5G6Q0"/>
<organism evidence="6 7">
    <name type="scientific">Micromonospora echinofusca</name>
    <dbReference type="NCBI Taxonomy" id="47858"/>
    <lineage>
        <taxon>Bacteria</taxon>
        <taxon>Bacillati</taxon>
        <taxon>Actinomycetota</taxon>
        <taxon>Actinomycetes</taxon>
        <taxon>Micromonosporales</taxon>
        <taxon>Micromonosporaceae</taxon>
        <taxon>Micromonospora</taxon>
    </lineage>
</organism>
<evidence type="ECO:0000256" key="1">
    <source>
        <dbReference type="ARBA" id="ARBA00022722"/>
    </source>
</evidence>
<dbReference type="EMBL" id="LT607733">
    <property type="protein sequence ID" value="SCG15603.1"/>
    <property type="molecule type" value="Genomic_DNA"/>
</dbReference>
<dbReference type="InterPro" id="IPR029060">
    <property type="entry name" value="PIN-like_dom_sf"/>
</dbReference>
<keyword evidence="3" id="KW-0378">Hydrolase</keyword>
<dbReference type="GO" id="GO:0046872">
    <property type="term" value="F:metal ion binding"/>
    <property type="evidence" value="ECO:0007669"/>
    <property type="project" value="UniProtKB-KW"/>
</dbReference>
<dbReference type="Proteomes" id="UP000198251">
    <property type="component" value="Chromosome I"/>
</dbReference>
<dbReference type="Pfam" id="PF13638">
    <property type="entry name" value="PIN_4"/>
    <property type="match status" value="1"/>
</dbReference>
<evidence type="ECO:0000256" key="4">
    <source>
        <dbReference type="ARBA" id="ARBA00022842"/>
    </source>
</evidence>